<dbReference type="InterPro" id="IPR011059">
    <property type="entry name" value="Metal-dep_hydrolase_composite"/>
</dbReference>
<dbReference type="PANTHER" id="PTHR43794:SF11">
    <property type="entry name" value="AMIDOHYDROLASE-RELATED DOMAIN-CONTAINING PROTEIN"/>
    <property type="match status" value="1"/>
</dbReference>
<dbReference type="Gene3D" id="2.30.40.10">
    <property type="entry name" value="Urease, subunit C, domain 1"/>
    <property type="match status" value="1"/>
</dbReference>
<dbReference type="Gene3D" id="3.20.20.140">
    <property type="entry name" value="Metal-dependent hydrolases"/>
    <property type="match status" value="1"/>
</dbReference>
<dbReference type="InterPro" id="IPR032466">
    <property type="entry name" value="Metal_Hydrolase"/>
</dbReference>
<organism evidence="3 4">
    <name type="scientific">Adlercreutzia muris</name>
    <dbReference type="NCBI Taxonomy" id="1796610"/>
    <lineage>
        <taxon>Bacteria</taxon>
        <taxon>Bacillati</taxon>
        <taxon>Actinomycetota</taxon>
        <taxon>Coriobacteriia</taxon>
        <taxon>Eggerthellales</taxon>
        <taxon>Eggerthellaceae</taxon>
        <taxon>Adlercreutzia</taxon>
    </lineage>
</organism>
<dbReference type="AlphaFoldDB" id="A0A7C8BSA8"/>
<dbReference type="CDD" id="cd01298">
    <property type="entry name" value="ATZ_TRZ_like"/>
    <property type="match status" value="1"/>
</dbReference>
<protein>
    <submittedName>
        <fullName evidence="3">Amidohydrolase</fullName>
    </submittedName>
</protein>
<accession>A0A7C8BSA8</accession>
<dbReference type="Pfam" id="PF01979">
    <property type="entry name" value="Amidohydro_1"/>
    <property type="match status" value="1"/>
</dbReference>
<dbReference type="SUPFAM" id="SSF51556">
    <property type="entry name" value="Metallo-dependent hydrolases"/>
    <property type="match status" value="1"/>
</dbReference>
<evidence type="ECO:0000256" key="1">
    <source>
        <dbReference type="ARBA" id="ARBA00022801"/>
    </source>
</evidence>
<feature type="domain" description="Amidohydrolase-related" evidence="2">
    <location>
        <begin position="55"/>
        <end position="403"/>
    </location>
</feature>
<dbReference type="RefSeq" id="WP_151429634.1">
    <property type="nucleotide sequence ID" value="NZ_JANJZI010000005.1"/>
</dbReference>
<proteinExistence type="predicted"/>
<dbReference type="GO" id="GO:0016810">
    <property type="term" value="F:hydrolase activity, acting on carbon-nitrogen (but not peptide) bonds"/>
    <property type="evidence" value="ECO:0007669"/>
    <property type="project" value="InterPro"/>
</dbReference>
<evidence type="ECO:0000313" key="4">
    <source>
        <dbReference type="Proteomes" id="UP000479639"/>
    </source>
</evidence>
<dbReference type="InterPro" id="IPR050287">
    <property type="entry name" value="MTA/SAH_deaminase"/>
</dbReference>
<name>A0A7C8BSA8_9ACTN</name>
<dbReference type="Proteomes" id="UP000479639">
    <property type="component" value="Unassembled WGS sequence"/>
</dbReference>
<evidence type="ECO:0000259" key="2">
    <source>
        <dbReference type="Pfam" id="PF01979"/>
    </source>
</evidence>
<dbReference type="PANTHER" id="PTHR43794">
    <property type="entry name" value="AMINOHYDROLASE SSNA-RELATED"/>
    <property type="match status" value="1"/>
</dbReference>
<gene>
    <name evidence="3" type="ORF">F8D48_01275</name>
</gene>
<dbReference type="EMBL" id="WAJS01000002">
    <property type="protein sequence ID" value="KAB1651417.1"/>
    <property type="molecule type" value="Genomic_DNA"/>
</dbReference>
<sequence length="441" mass="48597">MLFADIDILDENLAVQPHRWVGVRDGRIAFVSEEAPERAVAATFGEVYHGRGKLLMPALYNAHAHSPMTLLRGFAENLPLQRWLEEKCFPFEAKMTAEDCYWGTVLACAEMARYGVVSFSDMYYASEERARAVLEAGMKANMCEGLVAFEEKPYAEYPICAQMEALVADWHGAGDGRIRIDYNIHSEYLSTETVCRDILDIVRGTDLRLHIHLSETEKEVRECRERHGGLSPVEYFDRIGIFDVPVTAAHCVWVDETDLDILQARGVFVANNPASNLKLGSGFAPIPEMLRRGMNVCLGSDGMASNNNHNLFHDMYLQALIYKGATLDPTAVTPQQALAAATRVGARSQGRDDCGVVAEGMRADLCVLDTTGPQWCPAPDPVYNLVYAGDGSDVVLTLCDGQVIYRADGHSAGSEGQWPTIDLERAKAECAARTARIIGEL</sequence>
<dbReference type="InterPro" id="IPR006680">
    <property type="entry name" value="Amidohydro-rel"/>
</dbReference>
<dbReference type="SUPFAM" id="SSF51338">
    <property type="entry name" value="Composite domain of metallo-dependent hydrolases"/>
    <property type="match status" value="2"/>
</dbReference>
<keyword evidence="1 3" id="KW-0378">Hydrolase</keyword>
<comment type="caution">
    <text evidence="3">The sequence shown here is derived from an EMBL/GenBank/DDBJ whole genome shotgun (WGS) entry which is preliminary data.</text>
</comment>
<reference evidence="3 4" key="1">
    <citation type="submission" date="2019-09" db="EMBL/GenBank/DDBJ databases">
        <title>Whole genome shotgun sequencing (WGS) of Ellagibacter isourolithinifaciens DSM 104140(T) and Adlercreutzia muris DSM 29508(T).</title>
        <authorList>
            <person name="Stoll D.A."/>
            <person name="Danylec N."/>
            <person name="Huch M."/>
        </authorList>
    </citation>
    <scope>NUCLEOTIDE SEQUENCE [LARGE SCALE GENOMIC DNA]</scope>
    <source>
        <strain evidence="3 4">DSM 29508</strain>
    </source>
</reference>
<evidence type="ECO:0000313" key="3">
    <source>
        <dbReference type="EMBL" id="KAB1651417.1"/>
    </source>
</evidence>
<keyword evidence="4" id="KW-1185">Reference proteome</keyword>